<dbReference type="RefSeq" id="WP_190886722.1">
    <property type="nucleotide sequence ID" value="NZ_JACWZY010000006.1"/>
</dbReference>
<comment type="caution">
    <text evidence="1">The sequence shown here is derived from an EMBL/GenBank/DDBJ whole genome shotgun (WGS) entry which is preliminary data.</text>
</comment>
<name>A0A926XZR8_9BACT</name>
<reference evidence="1" key="1">
    <citation type="submission" date="2020-09" db="EMBL/GenBank/DDBJ databases">
        <authorList>
            <person name="Kim M.K."/>
        </authorList>
    </citation>
    <scope>NUCLEOTIDE SEQUENCE</scope>
    <source>
        <strain evidence="1">BT702</strain>
    </source>
</reference>
<protein>
    <submittedName>
        <fullName evidence="1">Uncharacterized protein</fullName>
    </submittedName>
</protein>
<accession>A0A926XZR8</accession>
<organism evidence="1 2">
    <name type="scientific">Spirosoma profusum</name>
    <dbReference type="NCBI Taxonomy" id="2771354"/>
    <lineage>
        <taxon>Bacteria</taxon>
        <taxon>Pseudomonadati</taxon>
        <taxon>Bacteroidota</taxon>
        <taxon>Cytophagia</taxon>
        <taxon>Cytophagales</taxon>
        <taxon>Cytophagaceae</taxon>
        <taxon>Spirosoma</taxon>
    </lineage>
</organism>
<dbReference type="Proteomes" id="UP000598820">
    <property type="component" value="Unassembled WGS sequence"/>
</dbReference>
<evidence type="ECO:0000313" key="1">
    <source>
        <dbReference type="EMBL" id="MBD2700863.1"/>
    </source>
</evidence>
<evidence type="ECO:0000313" key="2">
    <source>
        <dbReference type="Proteomes" id="UP000598820"/>
    </source>
</evidence>
<keyword evidence="2" id="KW-1185">Reference proteome</keyword>
<sequence length="104" mass="11464">MSFYDRSCPRLARESELWYYVCYVQCENGGHSHHNCYRETGGMAAFEAEGYTTRTNGMGAAANRSWTSLSVSNASGNTAMTINVQNNLVGPRLDYSLNFTTAGT</sequence>
<gene>
    <name evidence="1" type="ORF">IC229_09450</name>
</gene>
<dbReference type="EMBL" id="JACWZY010000006">
    <property type="protein sequence ID" value="MBD2700863.1"/>
    <property type="molecule type" value="Genomic_DNA"/>
</dbReference>
<proteinExistence type="predicted"/>
<dbReference type="AlphaFoldDB" id="A0A926XZR8"/>